<dbReference type="RefSeq" id="WP_223099780.1">
    <property type="nucleotide sequence ID" value="NZ_CP061913.1"/>
</dbReference>
<protein>
    <submittedName>
        <fullName evidence="1">Uncharacterized protein</fullName>
    </submittedName>
</protein>
<sequence length="143" mass="15446">MGGPTSRWALLNAHAYKVRRIAESVGAPRSVESSASVTVDKLSAIDLRCVAAARGHFMSTNSMAWSNHEHARNSRANAIAPADKLDGLYVGRPAKPTGRLIFEALDRLRLIPGHGNDPPVIPQPGPLQTRILDLLNIDPLQLT</sequence>
<proteinExistence type="predicted"/>
<organism evidence="1 2">
    <name type="scientific">Dactylosporangium vinaceum</name>
    <dbReference type="NCBI Taxonomy" id="53362"/>
    <lineage>
        <taxon>Bacteria</taxon>
        <taxon>Bacillati</taxon>
        <taxon>Actinomycetota</taxon>
        <taxon>Actinomycetes</taxon>
        <taxon>Micromonosporales</taxon>
        <taxon>Micromonosporaceae</taxon>
        <taxon>Dactylosporangium</taxon>
    </lineage>
</organism>
<dbReference type="Proteomes" id="UP001589608">
    <property type="component" value="Unassembled WGS sequence"/>
</dbReference>
<name>A0ABV5MQN1_9ACTN</name>
<keyword evidence="2" id="KW-1185">Reference proteome</keyword>
<accession>A0ABV5MQN1</accession>
<dbReference type="EMBL" id="JBHMCA010000084">
    <property type="protein sequence ID" value="MFB9451174.1"/>
    <property type="molecule type" value="Genomic_DNA"/>
</dbReference>
<evidence type="ECO:0000313" key="2">
    <source>
        <dbReference type="Proteomes" id="UP001589608"/>
    </source>
</evidence>
<gene>
    <name evidence="1" type="ORF">ACFFTR_49610</name>
</gene>
<reference evidence="1 2" key="1">
    <citation type="submission" date="2024-09" db="EMBL/GenBank/DDBJ databases">
        <authorList>
            <person name="Sun Q."/>
            <person name="Mori K."/>
        </authorList>
    </citation>
    <scope>NUCLEOTIDE SEQUENCE [LARGE SCALE GENOMIC DNA]</scope>
    <source>
        <strain evidence="1 2">JCM 3307</strain>
    </source>
</reference>
<evidence type="ECO:0000313" key="1">
    <source>
        <dbReference type="EMBL" id="MFB9451174.1"/>
    </source>
</evidence>
<comment type="caution">
    <text evidence="1">The sequence shown here is derived from an EMBL/GenBank/DDBJ whole genome shotgun (WGS) entry which is preliminary data.</text>
</comment>